<accession>M2NDG4</accession>
<dbReference type="eggNOG" id="COG1440">
    <property type="taxonomic scope" value="Bacteria"/>
</dbReference>
<organism evidence="9 10">
    <name type="scientific">Eggerthia catenaformis OT 569 = DSM 20559</name>
    <dbReference type="NCBI Taxonomy" id="999415"/>
    <lineage>
        <taxon>Bacteria</taxon>
        <taxon>Bacillati</taxon>
        <taxon>Bacillota</taxon>
        <taxon>Erysipelotrichia</taxon>
        <taxon>Erysipelotrichales</taxon>
        <taxon>Coprobacillaceae</taxon>
        <taxon>Eggerthia</taxon>
    </lineage>
</organism>
<feature type="domain" description="PTS EIIB type-3" evidence="8">
    <location>
        <begin position="1"/>
        <end position="107"/>
    </location>
</feature>
<dbReference type="InterPro" id="IPR036095">
    <property type="entry name" value="PTS_EIIB-like_sf"/>
</dbReference>
<dbReference type="GO" id="GO:0008982">
    <property type="term" value="F:protein-N(PI)-phosphohistidine-sugar phosphotransferase activity"/>
    <property type="evidence" value="ECO:0007669"/>
    <property type="project" value="InterPro"/>
</dbReference>
<evidence type="ECO:0000256" key="4">
    <source>
        <dbReference type="ARBA" id="ARBA00022679"/>
    </source>
</evidence>
<dbReference type="InterPro" id="IPR013012">
    <property type="entry name" value="PTS_EIIB_3"/>
</dbReference>
<keyword evidence="4" id="KW-0808">Transferase</keyword>
<dbReference type="Pfam" id="PF02302">
    <property type="entry name" value="PTS_IIB"/>
    <property type="match status" value="1"/>
</dbReference>
<keyword evidence="10" id="KW-1185">Reference proteome</keyword>
<evidence type="ECO:0000313" key="10">
    <source>
        <dbReference type="Proteomes" id="UP000011758"/>
    </source>
</evidence>
<keyword evidence="5" id="KW-0598">Phosphotransferase system</keyword>
<dbReference type="InterPro" id="IPR051819">
    <property type="entry name" value="PTS_sugar-specific_EIIB"/>
</dbReference>
<dbReference type="EMBL" id="AGEJ01000024">
    <property type="protein sequence ID" value="EMD16258.1"/>
    <property type="molecule type" value="Genomic_DNA"/>
</dbReference>
<sequence>MIRMLICCGGGFSSSYLSVRMQKEIKNKHLEDYYQIDFQSFSLIEEKMDNYDVILCCPHLRISLEIFLKNHNSTVPFYLIPPRMYGRMELDEIVTDALDIIDLFKNRSANPVYFPSENNILTVKRYKAYHHVHKGF</sequence>
<dbReference type="BioCyc" id="ECAT999415-HMP:GTTI-1722-MONOMER"/>
<evidence type="ECO:0000256" key="3">
    <source>
        <dbReference type="ARBA" id="ARBA00022597"/>
    </source>
</evidence>
<dbReference type="PROSITE" id="PS51100">
    <property type="entry name" value="PTS_EIIB_TYPE_3"/>
    <property type="match status" value="1"/>
</dbReference>
<dbReference type="PANTHER" id="PTHR34581:SF2">
    <property type="entry name" value="PTS SYSTEM N,N'-DIACETYLCHITOBIOSE-SPECIFIC EIIB COMPONENT"/>
    <property type="match status" value="1"/>
</dbReference>
<evidence type="ECO:0000256" key="7">
    <source>
        <dbReference type="PROSITE-ProRule" id="PRU00423"/>
    </source>
</evidence>
<keyword evidence="6" id="KW-0418">Kinase</keyword>
<proteinExistence type="predicted"/>
<keyword evidence="2" id="KW-0597">Phosphoprotein</keyword>
<protein>
    <recommendedName>
        <fullName evidence="8">PTS EIIB type-3 domain-containing protein</fullName>
    </recommendedName>
</protein>
<dbReference type="AlphaFoldDB" id="M2NDG4"/>
<dbReference type="RefSeq" id="WP_004803981.1">
    <property type="nucleotide sequence ID" value="NZ_KB446649.1"/>
</dbReference>
<evidence type="ECO:0000256" key="1">
    <source>
        <dbReference type="ARBA" id="ARBA00022448"/>
    </source>
</evidence>
<dbReference type="SUPFAM" id="SSF52794">
    <property type="entry name" value="PTS system IIB component-like"/>
    <property type="match status" value="1"/>
</dbReference>
<evidence type="ECO:0000256" key="6">
    <source>
        <dbReference type="ARBA" id="ARBA00022777"/>
    </source>
</evidence>
<evidence type="ECO:0000256" key="2">
    <source>
        <dbReference type="ARBA" id="ARBA00022553"/>
    </source>
</evidence>
<dbReference type="STRING" id="999415.HMPREF9943_01661"/>
<dbReference type="Gene3D" id="3.40.50.2300">
    <property type="match status" value="1"/>
</dbReference>
<evidence type="ECO:0000256" key="5">
    <source>
        <dbReference type="ARBA" id="ARBA00022683"/>
    </source>
</evidence>
<dbReference type="PANTHER" id="PTHR34581">
    <property type="entry name" value="PTS SYSTEM N,N'-DIACETYLCHITOBIOSE-SPECIFIC EIIB COMPONENT"/>
    <property type="match status" value="1"/>
</dbReference>
<evidence type="ECO:0000259" key="8">
    <source>
        <dbReference type="PROSITE" id="PS51100"/>
    </source>
</evidence>
<dbReference type="InterPro" id="IPR003501">
    <property type="entry name" value="PTS_EIIB_2/3"/>
</dbReference>
<comment type="caution">
    <text evidence="9">The sequence shown here is derived from an EMBL/GenBank/DDBJ whole genome shotgun (WGS) entry which is preliminary data.</text>
</comment>
<name>M2NDG4_9FIRM</name>
<dbReference type="GO" id="GO:0016301">
    <property type="term" value="F:kinase activity"/>
    <property type="evidence" value="ECO:0007669"/>
    <property type="project" value="UniProtKB-KW"/>
</dbReference>
<reference evidence="9 10" key="1">
    <citation type="submission" date="2013-02" db="EMBL/GenBank/DDBJ databases">
        <title>The Genome Sequence of Lactobacillus catenaformis F0143.</title>
        <authorList>
            <consortium name="The Broad Institute Genome Sequencing Platform"/>
            <person name="Earl A."/>
            <person name="Ward D."/>
            <person name="Feldgarden M."/>
            <person name="Gevers D."/>
            <person name="Izard J."/>
            <person name="Blanton J.M."/>
            <person name="Mathney J."/>
            <person name="Dewhirst F.E."/>
            <person name="Young S.K."/>
            <person name="Zeng Q."/>
            <person name="Gargeya S."/>
            <person name="Fitzgerald M."/>
            <person name="Haas B."/>
            <person name="Abouelleil A."/>
            <person name="Alvarado L."/>
            <person name="Arachchi H.M."/>
            <person name="Berlin A."/>
            <person name="Chapman S.B."/>
            <person name="Gearin G."/>
            <person name="Goldberg J."/>
            <person name="Griggs A."/>
            <person name="Gujja S."/>
            <person name="Hansen M."/>
            <person name="Heiman D."/>
            <person name="Howarth C."/>
            <person name="Larimer J."/>
            <person name="Lui A."/>
            <person name="MacDonald P.J.P."/>
            <person name="McCowen C."/>
            <person name="Montmayeur A."/>
            <person name="Murphy C."/>
            <person name="Neiman D."/>
            <person name="Pearson M."/>
            <person name="Priest M."/>
            <person name="Roberts A."/>
            <person name="Saif S."/>
            <person name="Shea T."/>
            <person name="Sisk P."/>
            <person name="Stolte C."/>
            <person name="Sykes S."/>
            <person name="Wortman J."/>
            <person name="Nusbaum C."/>
            <person name="Birren B."/>
        </authorList>
    </citation>
    <scope>NUCLEOTIDE SEQUENCE [LARGE SCALE GENOMIC DNA]</scope>
    <source>
        <strain evidence="9 10">OT 569</strain>
    </source>
</reference>
<gene>
    <name evidence="9" type="ORF">HMPREF9943_01661</name>
</gene>
<evidence type="ECO:0000313" key="9">
    <source>
        <dbReference type="EMBL" id="EMD16258.1"/>
    </source>
</evidence>
<keyword evidence="1" id="KW-0813">Transport</keyword>
<feature type="modified residue" description="Phosphocysteine; by EIIA" evidence="7">
    <location>
        <position position="8"/>
    </location>
</feature>
<dbReference type="GO" id="GO:0009401">
    <property type="term" value="P:phosphoenolpyruvate-dependent sugar phosphotransferase system"/>
    <property type="evidence" value="ECO:0007669"/>
    <property type="project" value="UniProtKB-KW"/>
</dbReference>
<dbReference type="Proteomes" id="UP000011758">
    <property type="component" value="Unassembled WGS sequence"/>
</dbReference>
<keyword evidence="3" id="KW-0762">Sugar transport</keyword>